<sequence length="290" mass="31496">MQAFNTDQAAGIRRLSDTRPIRVFAVASGKGGVGKTNVAVNLGVALALRGRQTALLDADMGLANVDILLGLQPRYNLSHVISGQRSLDEILVEGPAGIKIVPAASGLQQMAELSSMEQAGLIRAFSELQVPLEVLIVDTAAGISGTVVNFARACQEIVVVVCDEPTSLTDAYAFIKLLNRDYGIYHFQILCNQMRSDAQGRELFAKLCRVTERYLDVSLHYFGAVPYDDKVRQAVQLQRPVVTAFPASPAARAIEKLADKVEQWPVQDTPSGQLAFFFERMIQYAVEGAA</sequence>
<keyword evidence="3" id="KW-0282">Flagellum</keyword>
<dbReference type="GO" id="GO:0051782">
    <property type="term" value="P:negative regulation of cell division"/>
    <property type="evidence" value="ECO:0007669"/>
    <property type="project" value="TreeGrafter"/>
</dbReference>
<dbReference type="AlphaFoldDB" id="A0AAU9C825"/>
<keyword evidence="3" id="KW-0966">Cell projection</keyword>
<dbReference type="SUPFAM" id="SSF52540">
    <property type="entry name" value="P-loop containing nucleoside triphosphate hydrolases"/>
    <property type="match status" value="1"/>
</dbReference>
<organism evidence="3 4">
    <name type="scientific">Methylomarinovum caldicuralii</name>
    <dbReference type="NCBI Taxonomy" id="438856"/>
    <lineage>
        <taxon>Bacteria</taxon>
        <taxon>Pseudomonadati</taxon>
        <taxon>Pseudomonadota</taxon>
        <taxon>Gammaproteobacteria</taxon>
        <taxon>Methylococcales</taxon>
        <taxon>Methylothermaceae</taxon>
        <taxon>Methylomarinovum</taxon>
    </lineage>
</organism>
<evidence type="ECO:0000256" key="1">
    <source>
        <dbReference type="ARBA" id="ARBA00022741"/>
    </source>
</evidence>
<keyword evidence="3" id="KW-0969">Cilium</keyword>
<dbReference type="GO" id="GO:0009898">
    <property type="term" value="C:cytoplasmic side of plasma membrane"/>
    <property type="evidence" value="ECO:0007669"/>
    <property type="project" value="TreeGrafter"/>
</dbReference>
<evidence type="ECO:0000256" key="2">
    <source>
        <dbReference type="ARBA" id="ARBA00022840"/>
    </source>
</evidence>
<dbReference type="InterPro" id="IPR027417">
    <property type="entry name" value="P-loop_NTPase"/>
</dbReference>
<dbReference type="Proteomes" id="UP001321825">
    <property type="component" value="Chromosome"/>
</dbReference>
<evidence type="ECO:0000313" key="3">
    <source>
        <dbReference type="EMBL" id="BCX81591.1"/>
    </source>
</evidence>
<dbReference type="PANTHER" id="PTHR43384">
    <property type="entry name" value="SEPTUM SITE-DETERMINING PROTEIN MIND HOMOLOG, CHLOROPLASTIC-RELATED"/>
    <property type="match status" value="1"/>
</dbReference>
<dbReference type="CDD" id="cd02038">
    <property type="entry name" value="FlhG-like"/>
    <property type="match status" value="1"/>
</dbReference>
<dbReference type="GO" id="GO:0005524">
    <property type="term" value="F:ATP binding"/>
    <property type="evidence" value="ECO:0007669"/>
    <property type="project" value="UniProtKB-KW"/>
</dbReference>
<dbReference type="InterPro" id="IPR033875">
    <property type="entry name" value="FlhG"/>
</dbReference>
<dbReference type="FunFam" id="3.40.50.300:FF:000158">
    <property type="entry name" value="Site-determining protein"/>
    <property type="match status" value="1"/>
</dbReference>
<evidence type="ECO:0000313" key="4">
    <source>
        <dbReference type="Proteomes" id="UP001321825"/>
    </source>
</evidence>
<dbReference type="InterPro" id="IPR033756">
    <property type="entry name" value="YlxH/NBP35"/>
</dbReference>
<dbReference type="InterPro" id="IPR025501">
    <property type="entry name" value="MinD_FleN"/>
</dbReference>
<reference evidence="4" key="1">
    <citation type="journal article" date="2024" name="Int. J. Syst. Evol. Microbiol.">
        <title>Methylomarinovum tepidoasis sp. nov., a moderately thermophilic methanotroph of the family Methylothermaceae isolated from a deep-sea hydrothermal field.</title>
        <authorList>
            <person name="Hirayama H."/>
            <person name="Takaki Y."/>
            <person name="Abe M."/>
            <person name="Miyazaki M."/>
            <person name="Uematsu K."/>
            <person name="Matsui Y."/>
            <person name="Takai K."/>
        </authorList>
    </citation>
    <scope>NUCLEOTIDE SEQUENCE [LARGE SCALE GENOMIC DNA]</scope>
    <source>
        <strain evidence="4">IT-9</strain>
    </source>
</reference>
<dbReference type="GO" id="GO:0005829">
    <property type="term" value="C:cytosol"/>
    <property type="evidence" value="ECO:0007669"/>
    <property type="project" value="TreeGrafter"/>
</dbReference>
<gene>
    <name evidence="3" type="ORF">MIT9_P1169</name>
</gene>
<keyword evidence="4" id="KW-1185">Reference proteome</keyword>
<dbReference type="Pfam" id="PF10609">
    <property type="entry name" value="ParA"/>
    <property type="match status" value="1"/>
</dbReference>
<dbReference type="GO" id="GO:0016887">
    <property type="term" value="F:ATP hydrolysis activity"/>
    <property type="evidence" value="ECO:0007669"/>
    <property type="project" value="TreeGrafter"/>
</dbReference>
<keyword evidence="2" id="KW-0067">ATP-binding</keyword>
<protein>
    <submittedName>
        <fullName evidence="3">Flagellar biosynthesis protein FlhG</fullName>
    </submittedName>
</protein>
<dbReference type="InterPro" id="IPR050625">
    <property type="entry name" value="ParA/MinD_ATPase"/>
</dbReference>
<accession>A0AAU9C825</accession>
<keyword evidence="1" id="KW-0547">Nucleotide-binding</keyword>
<name>A0AAU9C825_9GAMM</name>
<dbReference type="EMBL" id="AP024714">
    <property type="protein sequence ID" value="BCX81591.1"/>
    <property type="molecule type" value="Genomic_DNA"/>
</dbReference>
<dbReference type="Gene3D" id="3.40.50.300">
    <property type="entry name" value="P-loop containing nucleotide triphosphate hydrolases"/>
    <property type="match status" value="1"/>
</dbReference>
<dbReference type="PANTHER" id="PTHR43384:SF4">
    <property type="entry name" value="CELLULOSE BIOSYNTHESIS PROTEIN BCSQ-RELATED"/>
    <property type="match status" value="1"/>
</dbReference>
<proteinExistence type="predicted"/>
<dbReference type="KEGG" id="mcau:MIT9_P1169"/>
<dbReference type="PIRSF" id="PIRSF003092">
    <property type="entry name" value="MinD"/>
    <property type="match status" value="1"/>
</dbReference>